<comment type="caution">
    <text evidence="1">The sequence shown here is derived from an EMBL/GenBank/DDBJ whole genome shotgun (WGS) entry which is preliminary data.</text>
</comment>
<name>R8YPH7_ACIPI</name>
<accession>R8YPH7</accession>
<dbReference type="HOGENOM" id="CLU_606399_0_0_6"/>
<evidence type="ECO:0000313" key="2">
    <source>
        <dbReference type="Proteomes" id="UP000014024"/>
    </source>
</evidence>
<organism evidence="1 2">
    <name type="scientific">Acinetobacter pittii ANC 4050</name>
    <dbReference type="NCBI Taxonomy" id="1217691"/>
    <lineage>
        <taxon>Bacteria</taxon>
        <taxon>Pseudomonadati</taxon>
        <taxon>Pseudomonadota</taxon>
        <taxon>Gammaproteobacteria</taxon>
        <taxon>Moraxellales</taxon>
        <taxon>Moraxellaceae</taxon>
        <taxon>Acinetobacter</taxon>
        <taxon>Acinetobacter calcoaceticus/baumannii complex</taxon>
    </lineage>
</organism>
<evidence type="ECO:0000313" key="1">
    <source>
        <dbReference type="EMBL" id="EOQ71194.1"/>
    </source>
</evidence>
<sequence length="459" mass="53387">MINTISDKALEKIRNFTFETHCPSVKIYQKNGLILEGYGIIKINDFGTFYLEFVCLKKKNIPHIKWDLQLPSDMLDESQTCYLDATDTQGKIFKSEGFRFTLNVLSIAKTSIHHILLINLIITNPSSVSSKNYLYLEFNQSISIPRNKLNQSTSTLGTSSSSWNESIINFEKENYRIRIVNNDKDNQNFIVVEGAEDPEALIDCLAFYLGLTSGVLLQPYYSICNYNNQETITLYSTNKLYLNKKFMPAIPYSLRNDIFRDGEYHFNILRSSIQLSKEKPDIFRSIYAQWKRVWYSYNSEQDITNLTLTTAIEGLLNDIFIPILSRTKRDDKLENDINKIRAIIKDLEIEQTYKDRLMNSISYLKNITANKALSLLVDSAILKKEEIEAWKVLRNEVAHPKVKVYNLSKQYQKKENFFLCINLFNSLIFQILPYTGPINYFNASQETDILLFNYKNLEN</sequence>
<dbReference type="OrthoDB" id="6683080at2"/>
<dbReference type="AlphaFoldDB" id="R8YPH7"/>
<gene>
    <name evidence="1" type="ORF">F931_00253</name>
</gene>
<protein>
    <recommendedName>
        <fullName evidence="3">ApeA N-terminal domain-containing protein</fullName>
    </recommendedName>
</protein>
<dbReference type="Proteomes" id="UP000014024">
    <property type="component" value="Unassembled WGS sequence"/>
</dbReference>
<evidence type="ECO:0008006" key="3">
    <source>
        <dbReference type="Google" id="ProtNLM"/>
    </source>
</evidence>
<dbReference type="EMBL" id="APQM01000001">
    <property type="protein sequence ID" value="EOQ71194.1"/>
    <property type="molecule type" value="Genomic_DNA"/>
</dbReference>
<proteinExistence type="predicted"/>
<dbReference type="PATRIC" id="fig|1217691.3.peg.250"/>
<reference evidence="1 2" key="1">
    <citation type="submission" date="2013-02" db="EMBL/GenBank/DDBJ databases">
        <title>The Genome Sequence of Acinetobacter sp. ANC 4050.</title>
        <authorList>
            <consortium name="The Broad Institute Genome Sequencing Platform"/>
            <consortium name="The Broad Institute Genome Sequencing Center for Infectious Disease"/>
            <person name="Cerqueira G."/>
            <person name="Feldgarden M."/>
            <person name="Courvalin P."/>
            <person name="Perichon B."/>
            <person name="Grillot-Courvalin C."/>
            <person name="Clermont D."/>
            <person name="Rocha E."/>
            <person name="Yoon E.-J."/>
            <person name="Nemec A."/>
            <person name="Walker B."/>
            <person name="Young S.K."/>
            <person name="Zeng Q."/>
            <person name="Gargeya S."/>
            <person name="Fitzgerald M."/>
            <person name="Haas B."/>
            <person name="Abouelleil A."/>
            <person name="Alvarado L."/>
            <person name="Arachchi H.M."/>
            <person name="Berlin A.M."/>
            <person name="Chapman S.B."/>
            <person name="Dewar J."/>
            <person name="Goldberg J."/>
            <person name="Griggs A."/>
            <person name="Gujja S."/>
            <person name="Hansen M."/>
            <person name="Howarth C."/>
            <person name="Imamovic A."/>
            <person name="Larimer J."/>
            <person name="McCowan C."/>
            <person name="Murphy C."/>
            <person name="Neiman D."/>
            <person name="Pearson M."/>
            <person name="Priest M."/>
            <person name="Roberts A."/>
            <person name="Saif S."/>
            <person name="Shea T."/>
            <person name="Sisk P."/>
            <person name="Sykes S."/>
            <person name="Wortman J."/>
            <person name="Nusbaum C."/>
            <person name="Birren B."/>
        </authorList>
    </citation>
    <scope>NUCLEOTIDE SEQUENCE [LARGE SCALE GENOMIC DNA]</scope>
    <source>
        <strain evidence="1 2">ANC 4050</strain>
    </source>
</reference>
<dbReference type="RefSeq" id="WP_016140391.1">
    <property type="nucleotide sequence ID" value="NZ_KB976987.1"/>
</dbReference>